<proteinExistence type="predicted"/>
<protein>
    <submittedName>
        <fullName evidence="1">Uncharacterized protein</fullName>
    </submittedName>
</protein>
<comment type="caution">
    <text evidence="1">The sequence shown here is derived from an EMBL/GenBank/DDBJ whole genome shotgun (WGS) entry which is preliminary data.</text>
</comment>
<reference evidence="1" key="1">
    <citation type="submission" date="2023-04" db="EMBL/GenBank/DDBJ databases">
        <title>A chromosome-level genome assembly of the parasitoid wasp Eretmocerus hayati.</title>
        <authorList>
            <person name="Zhong Y."/>
            <person name="Liu S."/>
            <person name="Liu Y."/>
        </authorList>
    </citation>
    <scope>NUCLEOTIDE SEQUENCE</scope>
    <source>
        <strain evidence="1">ZJU_SS_LIU_2023</strain>
    </source>
</reference>
<accession>A0ACC2NSE8</accession>
<organism evidence="1 2">
    <name type="scientific">Eretmocerus hayati</name>
    <dbReference type="NCBI Taxonomy" id="131215"/>
    <lineage>
        <taxon>Eukaryota</taxon>
        <taxon>Metazoa</taxon>
        <taxon>Ecdysozoa</taxon>
        <taxon>Arthropoda</taxon>
        <taxon>Hexapoda</taxon>
        <taxon>Insecta</taxon>
        <taxon>Pterygota</taxon>
        <taxon>Neoptera</taxon>
        <taxon>Endopterygota</taxon>
        <taxon>Hymenoptera</taxon>
        <taxon>Apocrita</taxon>
        <taxon>Proctotrupomorpha</taxon>
        <taxon>Chalcidoidea</taxon>
        <taxon>Aphelinidae</taxon>
        <taxon>Aphelininae</taxon>
        <taxon>Eretmocerus</taxon>
    </lineage>
</organism>
<name>A0ACC2NSE8_9HYME</name>
<evidence type="ECO:0000313" key="1">
    <source>
        <dbReference type="EMBL" id="KAJ8674154.1"/>
    </source>
</evidence>
<gene>
    <name evidence="1" type="ORF">QAD02_005416</name>
</gene>
<evidence type="ECO:0000313" key="2">
    <source>
        <dbReference type="Proteomes" id="UP001239111"/>
    </source>
</evidence>
<sequence>MNKEAKRSLNYRWRKKIFERAQKDSEEHSTSEPLSSCTSYTSSYSRRDRSSDYVNPSSDDDFDGDISLGVHEENISSEPSQSIACLAGGGESENDHNYLGRSCPFDNENDVTNINCRRDSSSSLDDGSMSGSTDNSENSEDGDETDNASIDSTENCVEQRHEQQLKNEITRLQEWAVIYQIPAVHLDALLKILRERLLPELPASSKTFLYTGTANYSIEDMKDSHGLDGEFAYLGIKNGLEACLNPDLHEDGKILLDINADGVKIKKSSKKNLWPVMIRVFYPKMPHIYKPFSACVFYGKGKPADVKQFLYKFIQEMNLLSSSGVTIKLKRYTIIIRTIIADTPARDFLKGTKGHSSLNGCSRCDTEAIKIDNNVVYQSVGNARTDNDFRNFTDTKHHKSVSPLIALVPMIDMIRIFILDSMHLLYLGFMLKIFNSWKDGQPSVKLSVAQRNEMDRRTLMIKKDIPFEFKRKMRSTNEFADYKATDHRFFVIYASPVVLKKILNNDCYNHFMLFHAACRMLSSKEAVNHVRLAREYLKEFVEKSKELYGLKFLSLNIHCGHHLADDVEFTQSNINDISAFPFESELRLIKEILRSPNNTLAQYCRRVHEQRTILDQTARVERNLQILKITKSQEIMKMIYKQQFFSNNHPDNTVLLNDGSVVKIIYISKVDDNVCIRVMDYNIKKLVYDSPCLSSLFNIFEIDEKPGGGHSRNITLDNISTKMVKLSINFAPDDPMRKFVLPILHCS</sequence>
<dbReference type="EMBL" id="CM056743">
    <property type="protein sequence ID" value="KAJ8674154.1"/>
    <property type="molecule type" value="Genomic_DNA"/>
</dbReference>
<keyword evidence="2" id="KW-1185">Reference proteome</keyword>
<dbReference type="Proteomes" id="UP001239111">
    <property type="component" value="Chromosome 3"/>
</dbReference>